<dbReference type="PANTHER" id="PTHR42987">
    <property type="entry name" value="PEPTIDASE S49"/>
    <property type="match status" value="1"/>
</dbReference>
<keyword evidence="4" id="KW-0720">Serine protease</keyword>
<dbReference type="InterPro" id="IPR004635">
    <property type="entry name" value="Pept_S49_SppA"/>
</dbReference>
<dbReference type="Gene3D" id="6.20.330.10">
    <property type="match status" value="1"/>
</dbReference>
<evidence type="ECO:0000256" key="5">
    <source>
        <dbReference type="SAM" id="Phobius"/>
    </source>
</evidence>
<keyword evidence="5" id="KW-1133">Transmembrane helix</keyword>
<evidence type="ECO:0000259" key="6">
    <source>
        <dbReference type="Pfam" id="PF01343"/>
    </source>
</evidence>
<dbReference type="CDD" id="cd07023">
    <property type="entry name" value="S49_Sppa_N_C"/>
    <property type="match status" value="1"/>
</dbReference>
<dbReference type="InterPro" id="IPR002142">
    <property type="entry name" value="Peptidase_S49"/>
</dbReference>
<protein>
    <submittedName>
        <fullName evidence="8">Putative signal peptide peptidase SppA</fullName>
        <ecNumber evidence="8">3.4.21.-</ecNumber>
    </submittedName>
</protein>
<organism evidence="7">
    <name type="scientific">Kuenenia stuttgartiensis</name>
    <dbReference type="NCBI Taxonomy" id="174633"/>
    <lineage>
        <taxon>Bacteria</taxon>
        <taxon>Pseudomonadati</taxon>
        <taxon>Planctomycetota</taxon>
        <taxon>Candidatus Brocadiia</taxon>
        <taxon>Candidatus Brocadiales</taxon>
        <taxon>Candidatus Brocadiaceae</taxon>
        <taxon>Candidatus Kuenenia</taxon>
    </lineage>
</organism>
<dbReference type="InterPro" id="IPR047272">
    <property type="entry name" value="S49_SppA_C"/>
</dbReference>
<accession>Q1PXJ8</accession>
<evidence type="ECO:0000313" key="7">
    <source>
        <dbReference type="EMBL" id="CAJ71954.1"/>
    </source>
</evidence>
<reference evidence="7" key="1">
    <citation type="journal article" date="2006" name="Nature">
        <title>Deciphering the evolution and metabolism of an anammox bacterium from a community genome.</title>
        <authorList>
            <person name="Strous M."/>
            <person name="Pelletier E."/>
            <person name="Mangenot S."/>
            <person name="Rattei T."/>
            <person name="Lehner A."/>
            <person name="Taylor M.W."/>
            <person name="Horn M."/>
            <person name="Daims H."/>
            <person name="Bartol-Mavel D."/>
            <person name="Wincker P."/>
            <person name="Barbe V."/>
            <person name="Fonknechten N."/>
            <person name="Vallenet D."/>
            <person name="Segurens B."/>
            <person name="Schenowitz-Truong C."/>
            <person name="Medigue C."/>
            <person name="Collingro A."/>
            <person name="Snel B."/>
            <person name="Dutilh B.E."/>
            <person name="OpDenCamp H.J.M."/>
            <person name="vanDerDrift C."/>
            <person name="Cirpus I."/>
            <person name="vanDePas-Schoonen K.T."/>
            <person name="Harhangi H.R."/>
            <person name="vanNiftrik L."/>
            <person name="Schmid M."/>
            <person name="Keltjens J."/>
            <person name="vanDeVossenberg J."/>
            <person name="Kartal B."/>
            <person name="Meier H."/>
            <person name="Frishman D."/>
            <person name="Huynen M.A."/>
            <person name="Mewes H."/>
            <person name="Weissenbach J."/>
            <person name="Jetten M.S.M."/>
            <person name="Wagner M."/>
            <person name="LePaslier D."/>
        </authorList>
    </citation>
    <scope>NUCLEOTIDE SEQUENCE</scope>
</reference>
<reference evidence="8 9" key="3">
    <citation type="submission" date="2020-02" db="EMBL/GenBank/DDBJ databases">
        <title>Newly sequenced genome of strain CSTR1 showed variability in Candidatus Kuenenia stuttgartiensis genomes.</title>
        <authorList>
            <person name="Ding C."/>
            <person name="Adrian L."/>
        </authorList>
    </citation>
    <scope>NUCLEOTIDE SEQUENCE [LARGE SCALE GENOMIC DNA]</scope>
    <source>
        <strain evidence="8 9">CSTR1</strain>
    </source>
</reference>
<dbReference type="InterPro" id="IPR029045">
    <property type="entry name" value="ClpP/crotonase-like_dom_sf"/>
</dbReference>
<keyword evidence="5" id="KW-0472">Membrane</keyword>
<keyword evidence="2" id="KW-0645">Protease</keyword>
<evidence type="ECO:0000256" key="1">
    <source>
        <dbReference type="ARBA" id="ARBA00008683"/>
    </source>
</evidence>
<dbReference type="Pfam" id="PF01343">
    <property type="entry name" value="Peptidase_S49"/>
    <property type="match status" value="1"/>
</dbReference>
<dbReference type="RefSeq" id="WP_164995418.1">
    <property type="nucleotide sequence ID" value="NZ_CP049055.1"/>
</dbReference>
<gene>
    <name evidence="8" type="ORF">KsCSTR_41800</name>
    <name evidence="7" type="ORF">kustc1209</name>
</gene>
<dbReference type="AlphaFoldDB" id="Q1PXJ8"/>
<dbReference type="SUPFAM" id="SSF52096">
    <property type="entry name" value="ClpP/crotonase"/>
    <property type="match status" value="1"/>
</dbReference>
<keyword evidence="3 8" id="KW-0378">Hydrolase</keyword>
<reference evidence="7" key="2">
    <citation type="submission" date="2006-01" db="EMBL/GenBank/DDBJ databases">
        <authorList>
            <person name="Genoscope"/>
        </authorList>
    </citation>
    <scope>NUCLEOTIDE SEQUENCE</scope>
</reference>
<evidence type="ECO:0000256" key="2">
    <source>
        <dbReference type="ARBA" id="ARBA00022670"/>
    </source>
</evidence>
<dbReference type="NCBIfam" id="TIGR00706">
    <property type="entry name" value="SppA_dom"/>
    <property type="match status" value="1"/>
</dbReference>
<dbReference type="EC" id="3.4.21.-" evidence="8"/>
<keyword evidence="5" id="KW-0812">Transmembrane</keyword>
<dbReference type="EMBL" id="CT573073">
    <property type="protein sequence ID" value="CAJ71954.1"/>
    <property type="molecule type" value="Genomic_DNA"/>
</dbReference>
<proteinExistence type="inferred from homology"/>
<evidence type="ECO:0000313" key="9">
    <source>
        <dbReference type="Proteomes" id="UP000501926"/>
    </source>
</evidence>
<evidence type="ECO:0000313" key="8">
    <source>
        <dbReference type="EMBL" id="QII13559.1"/>
    </source>
</evidence>
<name>Q1PXJ8_KUEST</name>
<feature type="transmembrane region" description="Helical" evidence="5">
    <location>
        <begin position="26"/>
        <end position="50"/>
    </location>
</feature>
<feature type="domain" description="Peptidase S49" evidence="6">
    <location>
        <begin position="153"/>
        <end position="303"/>
    </location>
</feature>
<dbReference type="PANTHER" id="PTHR42987:SF4">
    <property type="entry name" value="PROTEASE SOHB-RELATED"/>
    <property type="match status" value="1"/>
</dbReference>
<sequence length="362" mass="39620">MSEINNTVLPNGITGPFVYIKKKRGAGFWVATGLATFFFLCTLFSFLLLIGSLMMGKSIIAGGAMDKKYVTEEIVEGSGENKIAVISVKGILTNETTGNLFIEKPSIVEIVKEQLEHAANDVQVKAVLLEIESPGGGITASDIMYHQIIKFKKNTQKKIVVYMEDIAASGGYYIASAADFIVAHPTTITGSIGVIMPLINISEFINRHGVVDNSIASGDMKEIGSPLKQMTEEETEILQNIINEMYMQFVEVVSIGRNLDVEEVKKIADGRIYTGKQALEAGLVDKIGYLEDAIGMAKKASGIDEATIVRYKRLYGFAELFGLLCTKLSQKNTITLDISRFPEQSQSITKPMYLWNGSSRGN</sequence>
<dbReference type="GO" id="GO:0008236">
    <property type="term" value="F:serine-type peptidase activity"/>
    <property type="evidence" value="ECO:0007669"/>
    <property type="project" value="UniProtKB-KW"/>
</dbReference>
<dbReference type="Gene3D" id="3.90.226.10">
    <property type="entry name" value="2-enoyl-CoA Hydratase, Chain A, domain 1"/>
    <property type="match status" value="1"/>
</dbReference>
<dbReference type="Proteomes" id="UP000501926">
    <property type="component" value="Chromosome"/>
</dbReference>
<evidence type="ECO:0000256" key="3">
    <source>
        <dbReference type="ARBA" id="ARBA00022801"/>
    </source>
</evidence>
<comment type="similarity">
    <text evidence="1">Belongs to the peptidase S49 family.</text>
</comment>
<dbReference type="EMBL" id="CP049055">
    <property type="protein sequence ID" value="QII13559.1"/>
    <property type="molecule type" value="Genomic_DNA"/>
</dbReference>
<dbReference type="GO" id="GO:0006508">
    <property type="term" value="P:proteolysis"/>
    <property type="evidence" value="ECO:0007669"/>
    <property type="project" value="UniProtKB-KW"/>
</dbReference>
<evidence type="ECO:0000256" key="4">
    <source>
        <dbReference type="ARBA" id="ARBA00022825"/>
    </source>
</evidence>